<evidence type="ECO:0000256" key="2">
    <source>
        <dbReference type="ARBA" id="ARBA00023157"/>
    </source>
</evidence>
<keyword evidence="4" id="KW-0676">Redox-active center</keyword>
<name>A0A0B4FXE1_METAF</name>
<organism evidence="6 7">
    <name type="scientific">Metarhizium anisopliae (strain ARSEF 549)</name>
    <dbReference type="NCBI Taxonomy" id="3151832"/>
    <lineage>
        <taxon>Eukaryota</taxon>
        <taxon>Fungi</taxon>
        <taxon>Dikarya</taxon>
        <taxon>Ascomycota</taxon>
        <taxon>Pezizomycotina</taxon>
        <taxon>Sordariomycetes</taxon>
        <taxon>Hypocreomycetidae</taxon>
        <taxon>Hypocreales</taxon>
        <taxon>Clavicipitaceae</taxon>
        <taxon>Metarhizium</taxon>
    </lineage>
</organism>
<comment type="caution">
    <text evidence="6">The sequence shown here is derived from an EMBL/GenBank/DDBJ whole genome shotgun (WGS) entry which is preliminary data.</text>
</comment>
<dbReference type="PIRSF" id="PIRSF000077">
    <property type="entry name" value="Thioredoxin"/>
    <property type="match status" value="1"/>
</dbReference>
<evidence type="ECO:0000256" key="1">
    <source>
        <dbReference type="ARBA" id="ARBA00008987"/>
    </source>
</evidence>
<gene>
    <name evidence="6" type="ORF">MAN_09657</name>
</gene>
<dbReference type="GO" id="GO:0015035">
    <property type="term" value="F:protein-disulfide reductase activity"/>
    <property type="evidence" value="ECO:0007669"/>
    <property type="project" value="InterPro"/>
</dbReference>
<proteinExistence type="inferred from homology"/>
<dbReference type="InterPro" id="IPR036249">
    <property type="entry name" value="Thioredoxin-like_sf"/>
</dbReference>
<dbReference type="PANTHER" id="PTHR46115">
    <property type="entry name" value="THIOREDOXIN-LIKE PROTEIN 1"/>
    <property type="match status" value="1"/>
</dbReference>
<evidence type="ECO:0000313" key="7">
    <source>
        <dbReference type="Proteomes" id="UP000031186"/>
    </source>
</evidence>
<evidence type="ECO:0000259" key="5">
    <source>
        <dbReference type="PROSITE" id="PS51352"/>
    </source>
</evidence>
<dbReference type="Gene3D" id="3.40.30.10">
    <property type="entry name" value="Glutaredoxin"/>
    <property type="match status" value="1"/>
</dbReference>
<keyword evidence="7" id="KW-1185">Reference proteome</keyword>
<evidence type="ECO:0000256" key="4">
    <source>
        <dbReference type="PIRSR" id="PIRSR000077-4"/>
    </source>
</evidence>
<dbReference type="EMBL" id="AZNF01000017">
    <property type="protein sequence ID" value="KID60929.1"/>
    <property type="molecule type" value="Genomic_DNA"/>
</dbReference>
<comment type="similarity">
    <text evidence="1">Belongs to the thioredoxin family.</text>
</comment>
<feature type="site" description="Contributes to redox potential value" evidence="3">
    <location>
        <position position="30"/>
    </location>
</feature>
<dbReference type="InterPro" id="IPR013766">
    <property type="entry name" value="Thioredoxin_domain"/>
</dbReference>
<accession>A0A0B4FXE1</accession>
<dbReference type="PROSITE" id="PS51352">
    <property type="entry name" value="THIOREDOXIN_2"/>
    <property type="match status" value="1"/>
</dbReference>
<feature type="site" description="Deprotonates C-terminal active site Cys" evidence="3">
    <location>
        <position position="23"/>
    </location>
</feature>
<dbReference type="SUPFAM" id="SSF52833">
    <property type="entry name" value="Thioredoxin-like"/>
    <property type="match status" value="1"/>
</dbReference>
<dbReference type="AlphaFoldDB" id="A0A0B4FXE1"/>
<keyword evidence="2 4" id="KW-1015">Disulfide bond</keyword>
<evidence type="ECO:0000313" key="6">
    <source>
        <dbReference type="EMBL" id="KID60929.1"/>
    </source>
</evidence>
<feature type="non-terminal residue" evidence="6">
    <location>
        <position position="1"/>
    </location>
</feature>
<dbReference type="Pfam" id="PF00085">
    <property type="entry name" value="Thioredoxin"/>
    <property type="match status" value="1"/>
</dbReference>
<dbReference type="Proteomes" id="UP000031186">
    <property type="component" value="Unassembled WGS sequence"/>
</dbReference>
<dbReference type="InterPro" id="IPR005746">
    <property type="entry name" value="Thioredoxin"/>
</dbReference>
<dbReference type="VEuPathDB" id="FungiDB:MAN_09657"/>
<feature type="disulfide bond" description="Redox-active" evidence="4">
    <location>
        <begin position="29"/>
        <end position="32"/>
    </location>
</feature>
<evidence type="ECO:0000256" key="3">
    <source>
        <dbReference type="PIRSR" id="PIRSR000077-1"/>
    </source>
</evidence>
<dbReference type="PRINTS" id="PR00421">
    <property type="entry name" value="THIOREDOXIN"/>
</dbReference>
<feature type="site" description="Contributes to redox potential value" evidence="3">
    <location>
        <position position="31"/>
    </location>
</feature>
<feature type="domain" description="Thioredoxin" evidence="5">
    <location>
        <begin position="1"/>
        <end position="103"/>
    </location>
</feature>
<dbReference type="HOGENOM" id="CLU_090389_14_0_1"/>
<protein>
    <submittedName>
        <fullName evidence="6">Thioredoxin</fullName>
    </submittedName>
</protein>
<reference evidence="6 7" key="1">
    <citation type="journal article" date="2014" name="Proc. Natl. Acad. Sci. U.S.A.">
        <title>Trajectory and genomic determinants of fungal-pathogen speciation and host adaptation.</title>
        <authorList>
            <person name="Hu X."/>
            <person name="Xiao G."/>
            <person name="Zheng P."/>
            <person name="Shang Y."/>
            <person name="Su Y."/>
            <person name="Zhang X."/>
            <person name="Liu X."/>
            <person name="Zhan S."/>
            <person name="St Leger R.J."/>
            <person name="Wang C."/>
        </authorList>
    </citation>
    <scope>NUCLEOTIDE SEQUENCE [LARGE SCALE GENOMIC DNA]</scope>
    <source>
        <strain evidence="6 7">ARSEF 549</strain>
    </source>
</reference>
<sequence>MIVVTSEEAFKELLSHHEKVAVDFSATWCGSCEEVSPKFEAMSLEYPEIVFCNVDIDQQPLVSEKAGVRSVPTFQAYLNGEKKDESQGADMAKLKRLVEELNNA</sequence>
<feature type="active site" description="Nucleophile" evidence="3">
    <location>
        <position position="29"/>
    </location>
</feature>
<feature type="active site" description="Nucleophile" evidence="3">
    <location>
        <position position="32"/>
    </location>
</feature>
<dbReference type="CDD" id="cd02947">
    <property type="entry name" value="TRX_family"/>
    <property type="match status" value="1"/>
</dbReference>